<sequence length="533" mass="60146">MNSEVGLGADAPLEPENLDREKRRSLPRWLKYSVIVLIALGVFFRFYNIDKKVYWIDETNSSLRTLGYTKTELIETLFTGDVITAAQLHQFQQLSSEKGWDDTWNALTGTAEHTPLYFLLARAWVGLVGHSVTAMRFLTALFSVLVLPCLYWLCCELFGAPIVGWIAMGLVAVTPVHVLYAQEARPYSLLSVLVLLSSAVLLRTLRTNTRRNWIAYGLTVAAGLYTQLLFGLVVMAQGLYVFLTEQWRMKRTYLIAAGAGSLSLVPWLLILVRNWQKVQQSTISLNDGYSSSYIFDRWFLNLNLAFLSRELGGANIFLVIITLIALYVFCRSAPKRAWLFVLLLIGVTFTVLAVPDLILGGRRSLRIRYLFPCFFGIQIAYAYVFATQAVWAKTWRQQLWRGFMVVLVAGGLAACIASSQAVVWWNKSVPRSSYYPPVAELINQAANPLVVSDGPVTDTLAFSAWLEPDVKLQLVATEPRKLKIAPGYDPVYLLNPSEQLQKILTRRGYKLSVAYEDRADPTEVENRLWLAKQ</sequence>
<comment type="subcellular location">
    <subcellularLocation>
        <location evidence="1">Cell membrane</location>
        <topology evidence="1">Multi-pass membrane protein</topology>
    </subcellularLocation>
</comment>
<feature type="transmembrane region" description="Helical" evidence="8">
    <location>
        <begin position="134"/>
        <end position="155"/>
    </location>
</feature>
<protein>
    <recommendedName>
        <fullName evidence="9">Glycosyltransferase RgtA/B/C/D-like domain-containing protein</fullName>
    </recommendedName>
</protein>
<feature type="transmembrane region" description="Helical" evidence="8">
    <location>
        <begin position="311"/>
        <end position="330"/>
    </location>
</feature>
<gene>
    <name evidence="10" type="ORF">HJG54_17600</name>
</gene>
<evidence type="ECO:0000256" key="5">
    <source>
        <dbReference type="ARBA" id="ARBA00022692"/>
    </source>
</evidence>
<organism evidence="10">
    <name type="scientific">Leptolyngbya sp. NK1-12</name>
    <dbReference type="NCBI Taxonomy" id="2547451"/>
    <lineage>
        <taxon>Bacteria</taxon>
        <taxon>Bacillati</taxon>
        <taxon>Cyanobacteriota</taxon>
        <taxon>Cyanophyceae</taxon>
        <taxon>Leptolyngbyales</taxon>
        <taxon>Leptolyngbyaceae</taxon>
        <taxon>Leptolyngbya group</taxon>
        <taxon>Leptolyngbya</taxon>
    </lineage>
</organism>
<feature type="transmembrane region" description="Helical" evidence="8">
    <location>
        <begin position="403"/>
        <end position="425"/>
    </location>
</feature>
<feature type="transmembrane region" description="Helical" evidence="8">
    <location>
        <begin position="214"/>
        <end position="240"/>
    </location>
</feature>
<dbReference type="InterPro" id="IPR038731">
    <property type="entry name" value="RgtA/B/C-like"/>
</dbReference>
<keyword evidence="3" id="KW-0328">Glycosyltransferase</keyword>
<evidence type="ECO:0000313" key="10">
    <source>
        <dbReference type="EMBL" id="WNZ24490.1"/>
    </source>
</evidence>
<proteinExistence type="predicted"/>
<dbReference type="GO" id="GO:0016763">
    <property type="term" value="F:pentosyltransferase activity"/>
    <property type="evidence" value="ECO:0007669"/>
    <property type="project" value="TreeGrafter"/>
</dbReference>
<accession>A0AA96WG61</accession>
<keyword evidence="2" id="KW-1003">Cell membrane</keyword>
<dbReference type="PANTHER" id="PTHR33908">
    <property type="entry name" value="MANNOSYLTRANSFERASE YKCB-RELATED"/>
    <property type="match status" value="1"/>
</dbReference>
<feature type="transmembrane region" description="Helical" evidence="8">
    <location>
        <begin position="336"/>
        <end position="357"/>
    </location>
</feature>
<dbReference type="RefSeq" id="WP_316430310.1">
    <property type="nucleotide sequence ID" value="NZ_CP053586.1"/>
</dbReference>
<keyword evidence="7 8" id="KW-0472">Membrane</keyword>
<evidence type="ECO:0000256" key="2">
    <source>
        <dbReference type="ARBA" id="ARBA00022475"/>
    </source>
</evidence>
<dbReference type="Pfam" id="PF13231">
    <property type="entry name" value="PMT_2"/>
    <property type="match status" value="1"/>
</dbReference>
<dbReference type="EMBL" id="CP053586">
    <property type="protein sequence ID" value="WNZ24490.1"/>
    <property type="molecule type" value="Genomic_DNA"/>
</dbReference>
<evidence type="ECO:0000256" key="8">
    <source>
        <dbReference type="SAM" id="Phobius"/>
    </source>
</evidence>
<dbReference type="GO" id="GO:0009103">
    <property type="term" value="P:lipopolysaccharide biosynthetic process"/>
    <property type="evidence" value="ECO:0007669"/>
    <property type="project" value="UniProtKB-ARBA"/>
</dbReference>
<reference evidence="10" key="1">
    <citation type="submission" date="2020-05" db="EMBL/GenBank/DDBJ databases">
        <authorList>
            <person name="Zhu T."/>
            <person name="Keshari N."/>
            <person name="Lu X."/>
        </authorList>
    </citation>
    <scope>NUCLEOTIDE SEQUENCE</scope>
    <source>
        <strain evidence="10">NK1-12</strain>
    </source>
</reference>
<dbReference type="InterPro" id="IPR050297">
    <property type="entry name" value="LipidA_mod_glycosyltrf_83"/>
</dbReference>
<evidence type="ECO:0000259" key="9">
    <source>
        <dbReference type="Pfam" id="PF13231"/>
    </source>
</evidence>
<evidence type="ECO:0000256" key="4">
    <source>
        <dbReference type="ARBA" id="ARBA00022679"/>
    </source>
</evidence>
<feature type="transmembrane region" description="Helical" evidence="8">
    <location>
        <begin position="252"/>
        <end position="272"/>
    </location>
</feature>
<feature type="domain" description="Glycosyltransferase RgtA/B/C/D-like" evidence="9">
    <location>
        <begin position="113"/>
        <end position="268"/>
    </location>
</feature>
<dbReference type="GO" id="GO:0005886">
    <property type="term" value="C:plasma membrane"/>
    <property type="evidence" value="ECO:0007669"/>
    <property type="project" value="UniProtKB-SubCell"/>
</dbReference>
<dbReference type="AlphaFoldDB" id="A0AA96WG61"/>
<feature type="transmembrane region" description="Helical" evidence="8">
    <location>
        <begin position="369"/>
        <end position="391"/>
    </location>
</feature>
<evidence type="ECO:0000256" key="1">
    <source>
        <dbReference type="ARBA" id="ARBA00004651"/>
    </source>
</evidence>
<keyword evidence="6 8" id="KW-1133">Transmembrane helix</keyword>
<dbReference type="PANTHER" id="PTHR33908:SF3">
    <property type="entry name" value="UNDECAPRENYL PHOSPHATE-ALPHA-4-AMINO-4-DEOXY-L-ARABINOSE ARABINOSYL TRANSFERASE"/>
    <property type="match status" value="1"/>
</dbReference>
<feature type="transmembrane region" description="Helical" evidence="8">
    <location>
        <begin position="29"/>
        <end position="47"/>
    </location>
</feature>
<dbReference type="GO" id="GO:0010041">
    <property type="term" value="P:response to iron(III) ion"/>
    <property type="evidence" value="ECO:0007669"/>
    <property type="project" value="TreeGrafter"/>
</dbReference>
<name>A0AA96WG61_9CYAN</name>
<feature type="transmembrane region" description="Helical" evidence="8">
    <location>
        <begin position="186"/>
        <end position="202"/>
    </location>
</feature>
<evidence type="ECO:0000256" key="7">
    <source>
        <dbReference type="ARBA" id="ARBA00023136"/>
    </source>
</evidence>
<feature type="transmembrane region" description="Helical" evidence="8">
    <location>
        <begin position="162"/>
        <end position="180"/>
    </location>
</feature>
<keyword evidence="5 8" id="KW-0812">Transmembrane</keyword>
<evidence type="ECO:0000256" key="6">
    <source>
        <dbReference type="ARBA" id="ARBA00022989"/>
    </source>
</evidence>
<keyword evidence="4" id="KW-0808">Transferase</keyword>
<evidence type="ECO:0000256" key="3">
    <source>
        <dbReference type="ARBA" id="ARBA00022676"/>
    </source>
</evidence>